<proteinExistence type="predicted"/>
<feature type="transmembrane region" description="Helical" evidence="1">
    <location>
        <begin position="12"/>
        <end position="33"/>
    </location>
</feature>
<name>A0A6M1U8Q6_9RHOB</name>
<keyword evidence="3" id="KW-1185">Reference proteome</keyword>
<dbReference type="AlphaFoldDB" id="A0A6M1U8Q6"/>
<evidence type="ECO:0008006" key="4">
    <source>
        <dbReference type="Google" id="ProtNLM"/>
    </source>
</evidence>
<organism evidence="2 3">
    <name type="scientific">Paragemmobacter kunshanensis</name>
    <dbReference type="NCBI Taxonomy" id="2583234"/>
    <lineage>
        <taxon>Bacteria</taxon>
        <taxon>Pseudomonadati</taxon>
        <taxon>Pseudomonadota</taxon>
        <taxon>Alphaproteobacteria</taxon>
        <taxon>Rhodobacterales</taxon>
        <taxon>Paracoccaceae</taxon>
        <taxon>Paragemmobacter</taxon>
    </lineage>
</organism>
<gene>
    <name evidence="2" type="ORF">G5V65_06295</name>
</gene>
<dbReference type="EMBL" id="JAALFE010000004">
    <property type="protein sequence ID" value="NGQ90501.1"/>
    <property type="molecule type" value="Genomic_DNA"/>
</dbReference>
<reference evidence="2 3" key="1">
    <citation type="submission" date="2020-02" db="EMBL/GenBank/DDBJ databases">
        <title>Rhodobacter translucens sp. nov., a novel bacterium isolated from activated sludge.</title>
        <authorList>
            <person name="Liu J."/>
        </authorList>
    </citation>
    <scope>NUCLEOTIDE SEQUENCE [LARGE SCALE GENOMIC DNA]</scope>
    <source>
        <strain evidence="2 3">HX-7-19</strain>
    </source>
</reference>
<keyword evidence="1" id="KW-0472">Membrane</keyword>
<feature type="transmembrane region" description="Helical" evidence="1">
    <location>
        <begin position="39"/>
        <end position="56"/>
    </location>
</feature>
<protein>
    <recommendedName>
        <fullName evidence="4">PH domain-containing protein</fullName>
    </recommendedName>
</protein>
<evidence type="ECO:0000313" key="3">
    <source>
        <dbReference type="Proteomes" id="UP000474758"/>
    </source>
</evidence>
<comment type="caution">
    <text evidence="2">The sequence shown here is derived from an EMBL/GenBank/DDBJ whole genome shotgun (WGS) entry which is preliminary data.</text>
</comment>
<evidence type="ECO:0000256" key="1">
    <source>
        <dbReference type="SAM" id="Phobius"/>
    </source>
</evidence>
<dbReference type="RefSeq" id="WP_165047998.1">
    <property type="nucleotide sequence ID" value="NZ_JAALFE010000004.1"/>
</dbReference>
<keyword evidence="1" id="KW-1133">Transmembrane helix</keyword>
<dbReference type="Proteomes" id="UP000474758">
    <property type="component" value="Unassembled WGS sequence"/>
</dbReference>
<evidence type="ECO:0000313" key="2">
    <source>
        <dbReference type="EMBL" id="NGQ90501.1"/>
    </source>
</evidence>
<accession>A0A6M1U8Q6</accession>
<sequence>MMEFRPDPAAYLRAHVIMALVGGIAAGLVLVALGNSDPWVGPVAALLAIGIRAAYVRSEAMGEVWHLTGTHLTGPGGRSIPRDQIVQARPFLGAVQIVTRSGDKHLIRYLPDPAAAARAIQSGPRT</sequence>
<keyword evidence="1" id="KW-0812">Transmembrane</keyword>